<dbReference type="VEuPathDB" id="ToxoDB:TGRUB_271200"/>
<feature type="compositionally biased region" description="Basic and acidic residues" evidence="1">
    <location>
        <begin position="525"/>
        <end position="535"/>
    </location>
</feature>
<feature type="compositionally biased region" description="Polar residues" evidence="1">
    <location>
        <begin position="269"/>
        <end position="281"/>
    </location>
</feature>
<feature type="region of interest" description="Disordered" evidence="1">
    <location>
        <begin position="608"/>
        <end position="629"/>
    </location>
</feature>
<reference evidence="2 3" key="1">
    <citation type="submission" date="2014-05" db="EMBL/GenBank/DDBJ databases">
        <authorList>
            <person name="Sibley D."/>
            <person name="Venepally P."/>
            <person name="Karamycheva S."/>
            <person name="Hadjithomas M."/>
            <person name="Khan A."/>
            <person name="Brunk B."/>
            <person name="Roos D."/>
            <person name="Caler E."/>
            <person name="Lorenzi H."/>
        </authorList>
    </citation>
    <scope>NUCLEOTIDE SEQUENCE [LARGE SCALE GENOMIC DNA]</scope>
    <source>
        <strain evidence="2 3">RUB</strain>
    </source>
</reference>
<feature type="region of interest" description="Disordered" evidence="1">
    <location>
        <begin position="179"/>
        <end position="235"/>
    </location>
</feature>
<accession>A0A086LYI2</accession>
<feature type="region of interest" description="Disordered" evidence="1">
    <location>
        <begin position="265"/>
        <end position="327"/>
    </location>
</feature>
<dbReference type="OrthoDB" id="330631at2759"/>
<feature type="region of interest" description="Disordered" evidence="1">
    <location>
        <begin position="897"/>
        <end position="919"/>
    </location>
</feature>
<sequence length="1028" mass="108061">MNEVHDVQPGHIYQPGNKKEVRLVYRILSGPYCGRHQKSFSLTKWGVAGAWDAAQQAKAYMLQTGRLPPSFASPYSRSKLTNASANAIVKPVRPPGVPGVDGFLGPMDLDGGATALFPSLAAFSATTKPPDAALGNSLHTCTQSHRFHCEEKNYTESPTTSELLDKALRCCLVEEHKSMPTAHKSRQKRANNAAQSPERKLRRRQHSGGTSSSTASAPLSPLGIGSEHPGSAGLDTLHSDSAAAVAAQLLSPILASLCKLDSRVESDDANTNVPSRRSGSMSPYEAAKDPDTKLPATRPSSGANGRVSKHTGKDWNTSDTEETVASAGSNTLRKLLSPASLRVSSPGIAAFSEGAGAPFPFLPSPQTGYQRAAPGWAYPPAVQATLEASARVSGPSAPCFQGQQGPAGGPSVPSCGGAMPADLVNLQMLSGTVPHFAGTLQGEGSGAPWVESPPVHPVSGNGGTEGNVSPATAAATALTLLQLAEQNAALQPKDQSQIEPNALQKFLLLQQFQLLQEKQQASQERMCRKSGEPPRLDNQGSCEENGLATASRSTHVSAADLSEVHHSEESSLACANECGRPRLTHKEMRSASLHEADDGNSSILKCVSPDEDGDGAGLELPQRGGGNFLSPLLPQGPRGDLQGQTQNEDIDAVNMSDTLRNLLLAASLQRQQELLGAPVSQPCGGEGSIAHAPEHSETFFNIRSLASLLPQQSSLGKPEQKGVSDCRGNPTESGVPCPFEAVQERETHGVPSHVAMLWGVSSLELTRKKVNGRAPIGGSPAVSLEEAGPLSVASEPTTTSLNSLPDNLTLGRDSLLADSDREDGAVDCSTRTSGDTSDHPSAMKLMSPVSLPGHPSPFRGPQNSDTLCIASDCDAAPCDLGDSIPNGRDNEENAASGVVTRNRGHGSPRNPPLGHLHEQIRPNGLESHEGLRRVVPATGNHTGLLGDLVSARMGETCLDDVQQEDPETAAMALLEAQGCLSGRGGESRVPFRLHQMPKNSRGDILDDRDRGGRDPRKRKGRPESAGEI</sequence>
<name>A0A086LYI2_TOXGO</name>
<feature type="compositionally biased region" description="Polar residues" evidence="1">
    <location>
        <begin position="538"/>
        <end position="553"/>
    </location>
</feature>
<feature type="region of interest" description="Disordered" evidence="1">
    <location>
        <begin position="523"/>
        <end position="553"/>
    </location>
</feature>
<dbReference type="EMBL" id="AFYV02001533">
    <property type="protein sequence ID" value="KFG61700.1"/>
    <property type="molecule type" value="Genomic_DNA"/>
</dbReference>
<feature type="compositionally biased region" description="Polar residues" evidence="1">
    <location>
        <begin position="794"/>
        <end position="806"/>
    </location>
</feature>
<feature type="region of interest" description="Disordered" evidence="1">
    <location>
        <begin position="712"/>
        <end position="735"/>
    </location>
</feature>
<feature type="region of interest" description="Disordered" evidence="1">
    <location>
        <begin position="773"/>
        <end position="844"/>
    </location>
</feature>
<dbReference type="Proteomes" id="UP000028834">
    <property type="component" value="Unassembled WGS sequence"/>
</dbReference>
<feature type="compositionally biased region" description="Low complexity" evidence="1">
    <location>
        <begin position="207"/>
        <end position="222"/>
    </location>
</feature>
<protein>
    <submittedName>
        <fullName evidence="2">AP2 domain transcription factor AP2VIII-5</fullName>
    </submittedName>
</protein>
<organism evidence="2 3">
    <name type="scientific">Toxoplasma gondii RUB</name>
    <dbReference type="NCBI Taxonomy" id="935652"/>
    <lineage>
        <taxon>Eukaryota</taxon>
        <taxon>Sar</taxon>
        <taxon>Alveolata</taxon>
        <taxon>Apicomplexa</taxon>
        <taxon>Conoidasida</taxon>
        <taxon>Coccidia</taxon>
        <taxon>Eucoccidiorida</taxon>
        <taxon>Eimeriorina</taxon>
        <taxon>Sarcocystidae</taxon>
        <taxon>Toxoplasma</taxon>
    </lineage>
</organism>
<feature type="region of interest" description="Disordered" evidence="1">
    <location>
        <begin position="981"/>
        <end position="1028"/>
    </location>
</feature>
<proteinExistence type="predicted"/>
<dbReference type="AlphaFoldDB" id="A0A086LYI2"/>
<evidence type="ECO:0000256" key="1">
    <source>
        <dbReference type="SAM" id="MobiDB-lite"/>
    </source>
</evidence>
<feature type="compositionally biased region" description="Basic and acidic residues" evidence="1">
    <location>
        <begin position="1000"/>
        <end position="1014"/>
    </location>
</feature>
<comment type="caution">
    <text evidence="2">The sequence shown here is derived from an EMBL/GenBank/DDBJ whole genome shotgun (WGS) entry which is preliminary data.</text>
</comment>
<gene>
    <name evidence="2" type="ORF">TGRUB_271200</name>
</gene>
<evidence type="ECO:0000313" key="2">
    <source>
        <dbReference type="EMBL" id="KFG61700.1"/>
    </source>
</evidence>
<evidence type="ECO:0000313" key="3">
    <source>
        <dbReference type="Proteomes" id="UP000028834"/>
    </source>
</evidence>